<sequence length="85" mass="10026">MDEIRPHSGGLTAYYPSHHDASSWMEVSNRSSSRGKNWWKNDPETKRRRRLAKYKRYTTEGKLKTSFKKAVRWLKIRCVAVITAL</sequence>
<organism evidence="1 2">
    <name type="scientific">Acacia crassicarpa</name>
    <name type="common">northern wattle</name>
    <dbReference type="NCBI Taxonomy" id="499986"/>
    <lineage>
        <taxon>Eukaryota</taxon>
        <taxon>Viridiplantae</taxon>
        <taxon>Streptophyta</taxon>
        <taxon>Embryophyta</taxon>
        <taxon>Tracheophyta</taxon>
        <taxon>Spermatophyta</taxon>
        <taxon>Magnoliopsida</taxon>
        <taxon>eudicotyledons</taxon>
        <taxon>Gunneridae</taxon>
        <taxon>Pentapetalae</taxon>
        <taxon>rosids</taxon>
        <taxon>fabids</taxon>
        <taxon>Fabales</taxon>
        <taxon>Fabaceae</taxon>
        <taxon>Caesalpinioideae</taxon>
        <taxon>mimosoid clade</taxon>
        <taxon>Acacieae</taxon>
        <taxon>Acacia</taxon>
    </lineage>
</organism>
<dbReference type="PANTHER" id="PTHR33193:SF13">
    <property type="entry name" value="EXPRESSED PROTEIN"/>
    <property type="match status" value="1"/>
</dbReference>
<evidence type="ECO:0000313" key="1">
    <source>
        <dbReference type="EMBL" id="KAK4273404.1"/>
    </source>
</evidence>
<keyword evidence="2" id="KW-1185">Reference proteome</keyword>
<name>A0AAE1JSM6_9FABA</name>
<dbReference type="Pfam" id="PF12023">
    <property type="entry name" value="DUF3511"/>
    <property type="match status" value="1"/>
</dbReference>
<accession>A0AAE1JSM6</accession>
<dbReference type="AlphaFoldDB" id="A0AAE1JSM6"/>
<reference evidence="1" key="1">
    <citation type="submission" date="2023-10" db="EMBL/GenBank/DDBJ databases">
        <title>Chromosome-level genome of the transformable northern wattle, Acacia crassicarpa.</title>
        <authorList>
            <person name="Massaro I."/>
            <person name="Sinha N.R."/>
            <person name="Poethig S."/>
            <person name="Leichty A.R."/>
        </authorList>
    </citation>
    <scope>NUCLEOTIDE SEQUENCE</scope>
    <source>
        <strain evidence="1">Acra3RX</strain>
        <tissue evidence="1">Leaf</tissue>
    </source>
</reference>
<proteinExistence type="predicted"/>
<dbReference type="InterPro" id="IPR021899">
    <property type="entry name" value="DUF3511"/>
</dbReference>
<dbReference type="Proteomes" id="UP001293593">
    <property type="component" value="Unassembled WGS sequence"/>
</dbReference>
<protein>
    <submittedName>
        <fullName evidence="1">Uncharacterized protein</fullName>
    </submittedName>
</protein>
<dbReference type="EMBL" id="JAWXYG010000005">
    <property type="protein sequence ID" value="KAK4273404.1"/>
    <property type="molecule type" value="Genomic_DNA"/>
</dbReference>
<comment type="caution">
    <text evidence="1">The sequence shown here is derived from an EMBL/GenBank/DDBJ whole genome shotgun (WGS) entry which is preliminary data.</text>
</comment>
<evidence type="ECO:0000313" key="2">
    <source>
        <dbReference type="Proteomes" id="UP001293593"/>
    </source>
</evidence>
<dbReference type="PANTHER" id="PTHR33193">
    <property type="entry name" value="DOMAIN PROTEIN, PUTATIVE (DUF3511)-RELATED"/>
    <property type="match status" value="1"/>
</dbReference>
<gene>
    <name evidence="1" type="ORF">QN277_021815</name>
</gene>